<protein>
    <submittedName>
        <fullName evidence="8">Tetraspanin-21 isoform X1</fullName>
    </submittedName>
</protein>
<organism evidence="7 8">
    <name type="scientific">Lingula anatina</name>
    <name type="common">Brachiopod</name>
    <name type="synonym">Lingula unguis</name>
    <dbReference type="NCBI Taxonomy" id="7574"/>
    <lineage>
        <taxon>Eukaryota</taxon>
        <taxon>Metazoa</taxon>
        <taxon>Spiralia</taxon>
        <taxon>Lophotrochozoa</taxon>
        <taxon>Brachiopoda</taxon>
        <taxon>Linguliformea</taxon>
        <taxon>Lingulata</taxon>
        <taxon>Lingulida</taxon>
        <taxon>Linguloidea</taxon>
        <taxon>Lingulidae</taxon>
        <taxon>Lingula</taxon>
    </lineage>
</organism>
<feature type="compositionally biased region" description="Polar residues" evidence="5">
    <location>
        <begin position="313"/>
        <end position="326"/>
    </location>
</feature>
<keyword evidence="3 6" id="KW-1133">Transmembrane helix</keyword>
<feature type="transmembrane region" description="Helical" evidence="6">
    <location>
        <begin position="56"/>
        <end position="81"/>
    </location>
</feature>
<dbReference type="SUPFAM" id="SSF48652">
    <property type="entry name" value="Tetraspanin"/>
    <property type="match status" value="1"/>
</dbReference>
<reference evidence="8" key="1">
    <citation type="submission" date="2025-08" db="UniProtKB">
        <authorList>
            <consortium name="RefSeq"/>
        </authorList>
    </citation>
    <scope>IDENTIFICATION</scope>
    <source>
        <tissue evidence="8">Gonads</tissue>
    </source>
</reference>
<feature type="region of interest" description="Disordered" evidence="5">
    <location>
        <begin position="313"/>
        <end position="334"/>
    </location>
</feature>
<evidence type="ECO:0000313" key="8">
    <source>
        <dbReference type="RefSeq" id="XP_013412511.1"/>
    </source>
</evidence>
<dbReference type="KEGG" id="lak:106175186"/>
<evidence type="ECO:0000313" key="7">
    <source>
        <dbReference type="Proteomes" id="UP000085678"/>
    </source>
</evidence>
<dbReference type="GeneID" id="106175186"/>
<evidence type="ECO:0000256" key="6">
    <source>
        <dbReference type="SAM" id="Phobius"/>
    </source>
</evidence>
<dbReference type="AlphaFoldDB" id="A0A1S3JQW1"/>
<dbReference type="RefSeq" id="XP_013412511.1">
    <property type="nucleotide sequence ID" value="XM_013557057.1"/>
</dbReference>
<name>A0A1S3JQW1_LINAN</name>
<proteinExistence type="predicted"/>
<feature type="transmembrane region" description="Helical" evidence="6">
    <location>
        <begin position="237"/>
        <end position="263"/>
    </location>
</feature>
<feature type="transmembrane region" description="Helical" evidence="6">
    <location>
        <begin position="7"/>
        <end position="33"/>
    </location>
</feature>
<dbReference type="PANTHER" id="PTHR19282">
    <property type="entry name" value="TETRASPANIN"/>
    <property type="match status" value="1"/>
</dbReference>
<dbReference type="InterPro" id="IPR008952">
    <property type="entry name" value="Tetraspanin_EC2_sf"/>
</dbReference>
<keyword evidence="7" id="KW-1185">Reference proteome</keyword>
<evidence type="ECO:0000256" key="4">
    <source>
        <dbReference type="ARBA" id="ARBA00023136"/>
    </source>
</evidence>
<dbReference type="GO" id="GO:0005886">
    <property type="term" value="C:plasma membrane"/>
    <property type="evidence" value="ECO:0007669"/>
    <property type="project" value="TreeGrafter"/>
</dbReference>
<dbReference type="Gene3D" id="1.10.1450.10">
    <property type="entry name" value="Tetraspanin"/>
    <property type="match status" value="1"/>
</dbReference>
<evidence type="ECO:0000256" key="2">
    <source>
        <dbReference type="ARBA" id="ARBA00022692"/>
    </source>
</evidence>
<evidence type="ECO:0000256" key="1">
    <source>
        <dbReference type="ARBA" id="ARBA00004141"/>
    </source>
</evidence>
<accession>A0A1S3JQW1</accession>
<sequence length="334" mass="37525">MQNNGVWIFLIFVTFWILLFGFLLAGLGIWMVVDSYSSTPDKLVGTITDNLVSCQVVGYCMLAVGALTVAIVAIFLLGNICVSAGQKSNHLKIYFGCLVVLCLLLICGSILLAFSRVDMEQSLESILINRYGHVDYPEVTDLWDKYQQKLECCGLQRSGWGMYKSSHWYLSQMNKNILVPRSCCNTTSEATVEQCQNPADNYMHPKTAPKRGRHNNALFYNSCMEGVLAQQMLSRGFVTLILVVILVTASSMIVSMGVSMAIVHKLEEEKKTRRKLEQKPDPSYNFPTPPDYIDEFSLPRGYIFMDEVSNFSDQKSNDATSMSSGIDTLEQKRF</sequence>
<keyword evidence="2 6" id="KW-0812">Transmembrane</keyword>
<feature type="transmembrane region" description="Helical" evidence="6">
    <location>
        <begin position="93"/>
        <end position="114"/>
    </location>
</feature>
<dbReference type="Pfam" id="PF00335">
    <property type="entry name" value="Tetraspanin"/>
    <property type="match status" value="1"/>
</dbReference>
<evidence type="ECO:0000256" key="5">
    <source>
        <dbReference type="SAM" id="MobiDB-lite"/>
    </source>
</evidence>
<keyword evidence="4 6" id="KW-0472">Membrane</keyword>
<dbReference type="InParanoid" id="A0A1S3JQW1"/>
<dbReference type="PANTHER" id="PTHR19282:SF544">
    <property type="entry name" value="TETRASPANIN"/>
    <property type="match status" value="1"/>
</dbReference>
<evidence type="ECO:0000256" key="3">
    <source>
        <dbReference type="ARBA" id="ARBA00022989"/>
    </source>
</evidence>
<dbReference type="OrthoDB" id="438211at2759"/>
<gene>
    <name evidence="8" type="primary">LOC106175186</name>
</gene>
<dbReference type="InterPro" id="IPR018499">
    <property type="entry name" value="Tetraspanin/Peripherin"/>
</dbReference>
<comment type="subcellular location">
    <subcellularLocation>
        <location evidence="1">Membrane</location>
        <topology evidence="1">Multi-pass membrane protein</topology>
    </subcellularLocation>
</comment>
<dbReference type="Proteomes" id="UP000085678">
    <property type="component" value="Unplaced"/>
</dbReference>